<dbReference type="EMBL" id="CAJHUC010000754">
    <property type="protein sequence ID" value="CAD7698071.1"/>
    <property type="molecule type" value="Genomic_DNA"/>
</dbReference>
<comment type="caution">
    <text evidence="1">The sequence shown here is derived from an EMBL/GenBank/DDBJ whole genome shotgun (WGS) entry which is preliminary data.</text>
</comment>
<protein>
    <submittedName>
        <fullName evidence="1">Uncharacterized protein</fullName>
    </submittedName>
</protein>
<reference evidence="1" key="1">
    <citation type="submission" date="2020-12" db="EMBL/GenBank/DDBJ databases">
        <authorList>
            <person name="Iha C."/>
        </authorList>
    </citation>
    <scope>NUCLEOTIDE SEQUENCE</scope>
</reference>
<evidence type="ECO:0000313" key="2">
    <source>
        <dbReference type="Proteomes" id="UP000708148"/>
    </source>
</evidence>
<dbReference type="Proteomes" id="UP000708148">
    <property type="component" value="Unassembled WGS sequence"/>
</dbReference>
<accession>A0A8S1IVG3</accession>
<gene>
    <name evidence="1" type="ORF">OSTQU699_LOCUS3432</name>
</gene>
<evidence type="ECO:0000313" key="1">
    <source>
        <dbReference type="EMBL" id="CAD7698071.1"/>
    </source>
</evidence>
<keyword evidence="2" id="KW-1185">Reference proteome</keyword>
<organism evidence="1 2">
    <name type="scientific">Ostreobium quekettii</name>
    <dbReference type="NCBI Taxonomy" id="121088"/>
    <lineage>
        <taxon>Eukaryota</taxon>
        <taxon>Viridiplantae</taxon>
        <taxon>Chlorophyta</taxon>
        <taxon>core chlorophytes</taxon>
        <taxon>Ulvophyceae</taxon>
        <taxon>TCBD clade</taxon>
        <taxon>Bryopsidales</taxon>
        <taxon>Ostreobineae</taxon>
        <taxon>Ostreobiaceae</taxon>
        <taxon>Ostreobium</taxon>
    </lineage>
</organism>
<sequence length="163" mass="18050">MKAGPHMVACLLLHGNVHFEKWHLASLDDRCRAHRVNVGQETTFGEGNRAWTISMCLDRQNLTLTVWVEDGQDQLAQARTQTRSVQSGTNSGFRLGSALNGTAGGHGFCGSTGNHGNSMDGCHWSTWSKKAQNLDRLERTKGRLGVAFVDREIIDAFQMQPQR</sequence>
<dbReference type="AlphaFoldDB" id="A0A8S1IVG3"/>
<name>A0A8S1IVG3_9CHLO</name>
<proteinExistence type="predicted"/>